<dbReference type="GO" id="GO:0035556">
    <property type="term" value="P:intracellular signal transduction"/>
    <property type="evidence" value="ECO:0007669"/>
    <property type="project" value="InterPro"/>
</dbReference>
<feature type="domain" description="Guanylate cyclase" evidence="3">
    <location>
        <begin position="363"/>
        <end position="397"/>
    </location>
</feature>
<keyword evidence="1" id="KW-0547">Nucleotide-binding</keyword>
<sequence>MNPKSLLPQHIRNILLDQSESVPSILKIPRAVKENFGLAAIIDISGYSKLSSDLEAKLGSASGAKIKELINPPMEKIIASVHKFGGSVIKFAGDAVIRTMEGFVNIPENEHRKLLCINALLCCLELLDAFKTYAISVPEIHIQQSLKIHIGLGTGEIAHIHIGSRPSLWSGLKLSKFNGLDRRSSTKPNQGRVEYFVAGKALAESGDCLGLGISGDLVFGSEFNRLVQTELQKNINRIPTSDKLNTSYFVIRDSDSLHEYQIKALEIITKSNHSILKLESNLSVPQKRDALASSMEVIVSTTQVHGGCLRQFNCGTNDKALTALLIWGLEGQAHEKGEYNLAVSAACQIASKLRSIVNENFAIGVTSGTVFSGIVGNSARCDATVLGVVVNNAARLMSLDLCKGVILCDLDTYRNTVLEFEYESNFPEVILKGVPDPVKIFSPSGPKKKKIIENAVVLCGREEEKETLLKLLIKWRTPPDNEERKNAILQACLTQWGTAAISTSVKSNAVVIVGQSGIGKTQIIKWLEQQIEEAELICRGVAQEHKKDHHLFVWGQILKDLLNQVLSNQWFFLRLGKFHRKSTSGMMQTDPTPRKFSQASNMSTSLSGTALSKICSILNIDETNARGLSLLLGTETAGHMCLSISSLSLVMARIFNGFTDSGIRISLVVDNIQ</sequence>
<reference evidence="4" key="1">
    <citation type="submission" date="2020-05" db="EMBL/GenBank/DDBJ databases">
        <title>Phylogenomic resolution of chytrid fungi.</title>
        <authorList>
            <person name="Stajich J.E."/>
            <person name="Amses K."/>
            <person name="Simmons R."/>
            <person name="Seto K."/>
            <person name="Myers J."/>
            <person name="Bonds A."/>
            <person name="Quandt C.A."/>
            <person name="Barry K."/>
            <person name="Liu P."/>
            <person name="Grigoriev I."/>
            <person name="Longcore J.E."/>
            <person name="James T.Y."/>
        </authorList>
    </citation>
    <scope>NUCLEOTIDE SEQUENCE</scope>
    <source>
        <strain evidence="4">JEL0513</strain>
    </source>
</reference>
<accession>A0AAD5SYY7</accession>
<dbReference type="Gene3D" id="3.30.70.1230">
    <property type="entry name" value="Nucleotide cyclase"/>
    <property type="match status" value="2"/>
</dbReference>
<name>A0AAD5SYY7_9FUNG</name>
<evidence type="ECO:0000313" key="5">
    <source>
        <dbReference type="Proteomes" id="UP001211907"/>
    </source>
</evidence>
<dbReference type="GO" id="GO:0004016">
    <property type="term" value="F:adenylate cyclase activity"/>
    <property type="evidence" value="ECO:0007669"/>
    <property type="project" value="TreeGrafter"/>
</dbReference>
<evidence type="ECO:0000256" key="1">
    <source>
        <dbReference type="ARBA" id="ARBA00022741"/>
    </source>
</evidence>
<dbReference type="GO" id="GO:0005737">
    <property type="term" value="C:cytoplasm"/>
    <property type="evidence" value="ECO:0007669"/>
    <property type="project" value="TreeGrafter"/>
</dbReference>
<dbReference type="PANTHER" id="PTHR16305:SF28">
    <property type="entry name" value="GUANYLATE CYCLASE DOMAIN-CONTAINING PROTEIN"/>
    <property type="match status" value="1"/>
</dbReference>
<comment type="caution">
    <text evidence="4">The sequence shown here is derived from an EMBL/GenBank/DDBJ whole genome shotgun (WGS) entry which is preliminary data.</text>
</comment>
<dbReference type="GO" id="GO:0009190">
    <property type="term" value="P:cyclic nucleotide biosynthetic process"/>
    <property type="evidence" value="ECO:0007669"/>
    <property type="project" value="InterPro"/>
</dbReference>
<dbReference type="AlphaFoldDB" id="A0AAD5SYY7"/>
<evidence type="ECO:0000256" key="2">
    <source>
        <dbReference type="ARBA" id="ARBA00022840"/>
    </source>
</evidence>
<dbReference type="InterPro" id="IPR001054">
    <property type="entry name" value="A/G_cyclase"/>
</dbReference>
<keyword evidence="2" id="KW-0067">ATP-binding</keyword>
<dbReference type="SUPFAM" id="SSF55073">
    <property type="entry name" value="Nucleotide cyclase"/>
    <property type="match status" value="2"/>
</dbReference>
<dbReference type="Proteomes" id="UP001211907">
    <property type="component" value="Unassembled WGS sequence"/>
</dbReference>
<dbReference type="EMBL" id="JADGJH010001012">
    <property type="protein sequence ID" value="KAJ3119933.1"/>
    <property type="molecule type" value="Genomic_DNA"/>
</dbReference>
<dbReference type="GO" id="GO:0005524">
    <property type="term" value="F:ATP binding"/>
    <property type="evidence" value="ECO:0007669"/>
    <property type="project" value="UniProtKB-KW"/>
</dbReference>
<dbReference type="CDD" id="cd07302">
    <property type="entry name" value="CHD"/>
    <property type="match status" value="1"/>
</dbReference>
<evidence type="ECO:0000259" key="3">
    <source>
        <dbReference type="PROSITE" id="PS50125"/>
    </source>
</evidence>
<evidence type="ECO:0000313" key="4">
    <source>
        <dbReference type="EMBL" id="KAJ3119933.1"/>
    </source>
</evidence>
<organism evidence="4 5">
    <name type="scientific">Physocladia obscura</name>
    <dbReference type="NCBI Taxonomy" id="109957"/>
    <lineage>
        <taxon>Eukaryota</taxon>
        <taxon>Fungi</taxon>
        <taxon>Fungi incertae sedis</taxon>
        <taxon>Chytridiomycota</taxon>
        <taxon>Chytridiomycota incertae sedis</taxon>
        <taxon>Chytridiomycetes</taxon>
        <taxon>Chytridiales</taxon>
        <taxon>Chytriomycetaceae</taxon>
        <taxon>Physocladia</taxon>
    </lineage>
</organism>
<keyword evidence="5" id="KW-1185">Reference proteome</keyword>
<feature type="non-terminal residue" evidence="4">
    <location>
        <position position="1"/>
    </location>
</feature>
<dbReference type="InterPro" id="IPR029787">
    <property type="entry name" value="Nucleotide_cyclase"/>
</dbReference>
<proteinExistence type="predicted"/>
<protein>
    <recommendedName>
        <fullName evidence="3">Guanylate cyclase domain-containing protein</fullName>
    </recommendedName>
</protein>
<gene>
    <name evidence="4" type="ORF">HK100_000102</name>
</gene>
<dbReference type="PROSITE" id="PS50125">
    <property type="entry name" value="GUANYLATE_CYCLASE_2"/>
    <property type="match status" value="1"/>
</dbReference>
<dbReference type="PANTHER" id="PTHR16305">
    <property type="entry name" value="TESTICULAR SOLUBLE ADENYLYL CYCLASE"/>
    <property type="match status" value="1"/>
</dbReference>